<gene>
    <name evidence="1" type="ORF">I3842_05G225700</name>
</gene>
<evidence type="ECO:0000313" key="2">
    <source>
        <dbReference type="Proteomes" id="UP000811246"/>
    </source>
</evidence>
<proteinExistence type="predicted"/>
<dbReference type="EMBL" id="CM031829">
    <property type="protein sequence ID" value="KAG6714931.1"/>
    <property type="molecule type" value="Genomic_DNA"/>
</dbReference>
<organism evidence="1 2">
    <name type="scientific">Carya illinoinensis</name>
    <name type="common">Pecan</name>
    <dbReference type="NCBI Taxonomy" id="32201"/>
    <lineage>
        <taxon>Eukaryota</taxon>
        <taxon>Viridiplantae</taxon>
        <taxon>Streptophyta</taxon>
        <taxon>Embryophyta</taxon>
        <taxon>Tracheophyta</taxon>
        <taxon>Spermatophyta</taxon>
        <taxon>Magnoliopsida</taxon>
        <taxon>eudicotyledons</taxon>
        <taxon>Gunneridae</taxon>
        <taxon>Pentapetalae</taxon>
        <taxon>rosids</taxon>
        <taxon>fabids</taxon>
        <taxon>Fagales</taxon>
        <taxon>Juglandaceae</taxon>
        <taxon>Carya</taxon>
    </lineage>
</organism>
<dbReference type="PANTHER" id="PTHR34950:SF8">
    <property type="entry name" value="TPX2 C-TERMINAL DOMAIN-CONTAINING PROTEIN"/>
    <property type="match status" value="1"/>
</dbReference>
<dbReference type="PANTHER" id="PTHR34950">
    <property type="entry name" value="OS04G0457400 PROTEIN"/>
    <property type="match status" value="1"/>
</dbReference>
<evidence type="ECO:0000313" key="1">
    <source>
        <dbReference type="EMBL" id="KAG6714931.1"/>
    </source>
</evidence>
<name>A0A922F2M2_CARIL</name>
<accession>A0A922F2M2</accession>
<comment type="caution">
    <text evidence="1">The sequence shown here is derived from an EMBL/GenBank/DDBJ whole genome shotgun (WGS) entry which is preliminary data.</text>
</comment>
<reference evidence="1" key="1">
    <citation type="submission" date="2021-01" db="EMBL/GenBank/DDBJ databases">
        <authorList>
            <person name="Lovell J.T."/>
            <person name="Bentley N."/>
            <person name="Bhattarai G."/>
            <person name="Jenkins J.W."/>
            <person name="Sreedasyam A."/>
            <person name="Alarcon Y."/>
            <person name="Bock C."/>
            <person name="Boston L."/>
            <person name="Carlson J."/>
            <person name="Cervantes K."/>
            <person name="Clermont K."/>
            <person name="Krom N."/>
            <person name="Kubenka K."/>
            <person name="Mamidi S."/>
            <person name="Mattison C."/>
            <person name="Monteros M."/>
            <person name="Pisani C."/>
            <person name="Plott C."/>
            <person name="Rajasekar S."/>
            <person name="Rhein H.S."/>
            <person name="Rohla C."/>
            <person name="Song M."/>
            <person name="Hilaire R.S."/>
            <person name="Shu S."/>
            <person name="Wells L."/>
            <person name="Wang X."/>
            <person name="Webber J."/>
            <person name="Heerema R.J."/>
            <person name="Klein P."/>
            <person name="Conner P."/>
            <person name="Grauke L."/>
            <person name="Grimwood J."/>
            <person name="Schmutz J."/>
            <person name="Randall J.J."/>
        </authorList>
    </citation>
    <scope>NUCLEOTIDE SEQUENCE</scope>
    <source>
        <tissue evidence="1">Leaf</tissue>
    </source>
</reference>
<dbReference type="Proteomes" id="UP000811246">
    <property type="component" value="Chromosome 5"/>
</dbReference>
<protein>
    <submittedName>
        <fullName evidence="1">Uncharacterized protein</fullName>
    </submittedName>
</protein>
<dbReference type="AlphaFoldDB" id="A0A922F2M2"/>
<sequence length="79" mass="8842">MASGYGLAEIHVLRKLHKEKMKTMDQEEGKDNNMDAIEFKEKTSSGCFFRVFKKVHPSSTRIVGCPGKEVETWGGGHEG</sequence>